<reference evidence="2 3" key="1">
    <citation type="submission" date="2019-08" db="EMBL/GenBank/DDBJ databases">
        <authorList>
            <person name="Karlyshev A.V."/>
        </authorList>
    </citation>
    <scope>NUCLEOTIDE SEQUENCE [LARGE SCALE GENOMIC DNA]</scope>
    <source>
        <strain evidence="2 3">Alg18-2.2</strain>
    </source>
</reference>
<dbReference type="AlphaFoldDB" id="A0A5C8KRH9"/>
<sequence length="180" mass="19682">MPGAGHARGWRYRFAGHAFGQTGRVMTAGPQLRDIHLPAEPGWWPPTLVALLLLAIALVVLVAALAWLGQRVRRWREVRRLARFFDDEVAVARNDGERLQRASSCLRRAVARTRSEAVALTGEAWLAVLDGDDRSHPFTRGPGRLLAEGPFRGDVAPGEADAAVLLARARFIRLGAGHDA</sequence>
<evidence type="ECO:0000256" key="1">
    <source>
        <dbReference type="SAM" id="Phobius"/>
    </source>
</evidence>
<protein>
    <submittedName>
        <fullName evidence="2">DUF4381 domain-containing protein</fullName>
    </submittedName>
</protein>
<keyword evidence="1" id="KW-0812">Transmembrane</keyword>
<dbReference type="InterPro" id="IPR025489">
    <property type="entry name" value="DUF4381"/>
</dbReference>
<evidence type="ECO:0000313" key="3">
    <source>
        <dbReference type="Proteomes" id="UP000321248"/>
    </source>
</evidence>
<evidence type="ECO:0000313" key="2">
    <source>
        <dbReference type="EMBL" id="TXK62525.1"/>
    </source>
</evidence>
<keyword evidence="3" id="KW-1185">Reference proteome</keyword>
<dbReference type="Proteomes" id="UP000321248">
    <property type="component" value="Unassembled WGS sequence"/>
</dbReference>
<dbReference type="OrthoDB" id="283083at2"/>
<name>A0A5C8KRH9_9GAMM</name>
<feature type="transmembrane region" description="Helical" evidence="1">
    <location>
        <begin position="48"/>
        <end position="69"/>
    </location>
</feature>
<proteinExistence type="predicted"/>
<organism evidence="2 3">
    <name type="scientific">Alkalisalibacterium limincola</name>
    <dbReference type="NCBI Taxonomy" id="2699169"/>
    <lineage>
        <taxon>Bacteria</taxon>
        <taxon>Pseudomonadati</taxon>
        <taxon>Pseudomonadota</taxon>
        <taxon>Gammaproteobacteria</taxon>
        <taxon>Lysobacterales</taxon>
        <taxon>Lysobacteraceae</taxon>
        <taxon>Alkalisalibacterium</taxon>
    </lineage>
</organism>
<accession>A0A5C8KRH9</accession>
<comment type="caution">
    <text evidence="2">The sequence shown here is derived from an EMBL/GenBank/DDBJ whole genome shotgun (WGS) entry which is preliminary data.</text>
</comment>
<keyword evidence="1" id="KW-0472">Membrane</keyword>
<gene>
    <name evidence="2" type="ORF">FU658_07075</name>
</gene>
<dbReference type="Pfam" id="PF14316">
    <property type="entry name" value="DUF4381"/>
    <property type="match status" value="1"/>
</dbReference>
<dbReference type="EMBL" id="VRTS01000004">
    <property type="protein sequence ID" value="TXK62525.1"/>
    <property type="molecule type" value="Genomic_DNA"/>
</dbReference>
<keyword evidence="1" id="KW-1133">Transmembrane helix</keyword>